<dbReference type="InterPro" id="IPR001338">
    <property type="entry name" value="Class_I_Hydrophobin"/>
</dbReference>
<evidence type="ECO:0000256" key="4">
    <source>
        <dbReference type="ARBA" id="ARBA00022525"/>
    </source>
</evidence>
<dbReference type="Proteomes" id="UP000184267">
    <property type="component" value="Unassembled WGS sequence"/>
</dbReference>
<accession>A0A1M2V2Z1</accession>
<dbReference type="OMA" id="CENNDFH"/>
<evidence type="ECO:0000256" key="2">
    <source>
        <dbReference type="ARBA" id="ARBA00010446"/>
    </source>
</evidence>
<protein>
    <recommendedName>
        <fullName evidence="6">Hydrophobin</fullName>
    </recommendedName>
</protein>
<evidence type="ECO:0000256" key="3">
    <source>
        <dbReference type="ARBA" id="ARBA00022512"/>
    </source>
</evidence>
<evidence type="ECO:0000313" key="7">
    <source>
        <dbReference type="EMBL" id="OJT01979.1"/>
    </source>
</evidence>
<dbReference type="GO" id="GO:0009277">
    <property type="term" value="C:fungal-type cell wall"/>
    <property type="evidence" value="ECO:0007669"/>
    <property type="project" value="InterPro"/>
</dbReference>
<dbReference type="GO" id="GO:0005199">
    <property type="term" value="F:structural constituent of cell wall"/>
    <property type="evidence" value="ECO:0007669"/>
    <property type="project" value="InterPro"/>
</dbReference>
<sequence length="112" mass="10885">MFSRAIALTFAALPLLAVATPLEARNAPASDCSTGALQCCESTTTAGSKSASALLGLLGIVVQDVTAIVGLDCTPITVVGVGAGSSCSANAVCCEDNSVGGLISIGCVPVIL</sequence>
<dbReference type="Pfam" id="PF01185">
    <property type="entry name" value="Hydrophobin"/>
    <property type="match status" value="1"/>
</dbReference>
<dbReference type="EMBL" id="MNAD01001707">
    <property type="protein sequence ID" value="OJT01979.1"/>
    <property type="molecule type" value="Genomic_DNA"/>
</dbReference>
<evidence type="ECO:0000256" key="1">
    <source>
        <dbReference type="ARBA" id="ARBA00004191"/>
    </source>
</evidence>
<proteinExistence type="inferred from homology"/>
<organism evidence="7 8">
    <name type="scientific">Trametes pubescens</name>
    <name type="common">White-rot fungus</name>
    <dbReference type="NCBI Taxonomy" id="154538"/>
    <lineage>
        <taxon>Eukaryota</taxon>
        <taxon>Fungi</taxon>
        <taxon>Dikarya</taxon>
        <taxon>Basidiomycota</taxon>
        <taxon>Agaricomycotina</taxon>
        <taxon>Agaricomycetes</taxon>
        <taxon>Polyporales</taxon>
        <taxon>Polyporaceae</taxon>
        <taxon>Trametes</taxon>
    </lineage>
</organism>
<dbReference type="STRING" id="154538.A0A1M2V2Z1"/>
<comment type="similarity">
    <text evidence="2 6">Belongs to the fungal hydrophobin family.</text>
</comment>
<gene>
    <name evidence="7" type="ORF">TRAPUB_7513</name>
</gene>
<feature type="chain" id="PRO_5013985139" description="Hydrophobin" evidence="6">
    <location>
        <begin position="20"/>
        <end position="112"/>
    </location>
</feature>
<reference evidence="7 8" key="1">
    <citation type="submission" date="2016-10" db="EMBL/GenBank/DDBJ databases">
        <title>Genome sequence of the basidiomycete white-rot fungus Trametes pubescens.</title>
        <authorList>
            <person name="Makela M.R."/>
            <person name="Granchi Z."/>
            <person name="Peng M."/>
            <person name="De Vries R.P."/>
            <person name="Grigoriev I."/>
            <person name="Riley R."/>
            <person name="Hilden K."/>
        </authorList>
    </citation>
    <scope>NUCLEOTIDE SEQUENCE [LARGE SCALE GENOMIC DNA]</scope>
    <source>
        <strain evidence="7 8">FBCC735</strain>
    </source>
</reference>
<name>A0A1M2V2Z1_TRAPU</name>
<dbReference type="CDD" id="cd23507">
    <property type="entry name" value="hydrophobin_I"/>
    <property type="match status" value="1"/>
</dbReference>
<evidence type="ECO:0000256" key="5">
    <source>
        <dbReference type="ARBA" id="ARBA00023157"/>
    </source>
</evidence>
<keyword evidence="6" id="KW-0732">Signal</keyword>
<feature type="signal peptide" evidence="6">
    <location>
        <begin position="1"/>
        <end position="19"/>
    </location>
</feature>
<dbReference type="OrthoDB" id="4225815at2759"/>
<evidence type="ECO:0000256" key="6">
    <source>
        <dbReference type="RuleBase" id="RU365009"/>
    </source>
</evidence>
<evidence type="ECO:0000313" key="8">
    <source>
        <dbReference type="Proteomes" id="UP000184267"/>
    </source>
</evidence>
<keyword evidence="8" id="KW-1185">Reference proteome</keyword>
<dbReference type="SMART" id="SM00075">
    <property type="entry name" value="HYDRO"/>
    <property type="match status" value="1"/>
</dbReference>
<comment type="subcellular location">
    <subcellularLocation>
        <location evidence="1 6">Secreted</location>
        <location evidence="1 6">Cell wall</location>
    </subcellularLocation>
</comment>
<dbReference type="AlphaFoldDB" id="A0A1M2V2Z1"/>
<comment type="caution">
    <text evidence="7">The sequence shown here is derived from an EMBL/GenBank/DDBJ whole genome shotgun (WGS) entry which is preliminary data.</text>
</comment>
<keyword evidence="3 6" id="KW-0134">Cell wall</keyword>
<keyword evidence="5 6" id="KW-1015">Disulfide bond</keyword>
<keyword evidence="4 6" id="KW-0964">Secreted</keyword>